<dbReference type="InterPro" id="IPR053175">
    <property type="entry name" value="DHMBA_Reg_Transcription_Factor"/>
</dbReference>
<comment type="caution">
    <text evidence="1">The sequence shown here is derived from an EMBL/GenBank/DDBJ whole genome shotgun (WGS) entry which is preliminary data.</text>
</comment>
<dbReference type="GeneID" id="80913798"/>
<gene>
    <name evidence="1" type="ORF">N0V89_010268</name>
</gene>
<name>A0A9W9C607_9PLEO</name>
<dbReference type="PANTHER" id="PTHR38791">
    <property type="entry name" value="ZN(II)2CYS6 TRANSCRIPTION FACTOR (EUROFUNG)-RELATED-RELATED"/>
    <property type="match status" value="1"/>
</dbReference>
<dbReference type="InterPro" id="IPR021858">
    <property type="entry name" value="Fun_TF"/>
</dbReference>
<dbReference type="OrthoDB" id="4491390at2759"/>
<dbReference type="PANTHER" id="PTHR38791:SF13">
    <property type="entry name" value="ZN(2)-C6 FUNGAL-TYPE DOMAIN-CONTAINING PROTEIN"/>
    <property type="match status" value="1"/>
</dbReference>
<dbReference type="EMBL" id="JAPEUX010000008">
    <property type="protein sequence ID" value="KAJ4346339.1"/>
    <property type="molecule type" value="Genomic_DNA"/>
</dbReference>
<dbReference type="AlphaFoldDB" id="A0A9W9C607"/>
<keyword evidence="2" id="KW-1185">Reference proteome</keyword>
<proteinExistence type="predicted"/>
<evidence type="ECO:0000313" key="1">
    <source>
        <dbReference type="EMBL" id="KAJ4346339.1"/>
    </source>
</evidence>
<accession>A0A9W9C607</accession>
<evidence type="ECO:0008006" key="3">
    <source>
        <dbReference type="Google" id="ProtNLM"/>
    </source>
</evidence>
<organism evidence="1 2">
    <name type="scientific">Didymosphaeria variabile</name>
    <dbReference type="NCBI Taxonomy" id="1932322"/>
    <lineage>
        <taxon>Eukaryota</taxon>
        <taxon>Fungi</taxon>
        <taxon>Dikarya</taxon>
        <taxon>Ascomycota</taxon>
        <taxon>Pezizomycotina</taxon>
        <taxon>Dothideomycetes</taxon>
        <taxon>Pleosporomycetidae</taxon>
        <taxon>Pleosporales</taxon>
        <taxon>Massarineae</taxon>
        <taxon>Didymosphaeriaceae</taxon>
        <taxon>Didymosphaeria</taxon>
    </lineage>
</organism>
<dbReference type="RefSeq" id="XP_056066139.1">
    <property type="nucleotide sequence ID" value="XM_056219012.1"/>
</dbReference>
<protein>
    <recommendedName>
        <fullName evidence="3">Zn(II)2Cys6 transcription factor</fullName>
    </recommendedName>
</protein>
<dbReference type="Proteomes" id="UP001140513">
    <property type="component" value="Unassembled WGS sequence"/>
</dbReference>
<sequence length="416" mass="46799">MAPEFEAIPFFFRNFITLPQEAESLRGYLELLVPLYNRAQPFSALHLATSAVALATCGNYPGRQHLLRDAATTYGKAIRRLNEDLKHPHLAKSDESVLATLLFSLYETIMSTDDTITAWGNHVDGAVALTKLRGTDQFDDPMSHDVFRAVRTMMITSCVQRSKPIDTFPGTTGWLASPLSEENAANRLTLICIELPNIRSRANTLTKTPYNVSYEAECLSVLELAQLVDSNLQQWYLTLPPEWHHHTIGIVNEPVEDPATAERWLGEQHVYHDVHLASIVNDYRVCRVFCMRVIMACVSWFAVNPKHNLTADYEKAVFVIQQMVDEISACVPFHMNYDLQPMAKELGQERNAAEAFGGYSLVWPLYVAANAETVPQAQRDWLSGRLMMIGTRFGLTSAQVLVLARRHVLTCGPMFP</sequence>
<reference evidence="1" key="1">
    <citation type="submission" date="2022-10" db="EMBL/GenBank/DDBJ databases">
        <title>Tapping the CABI collections for fungal endophytes: first genome assemblies for Collariella, Neodidymelliopsis, Ascochyta clinopodiicola, Didymella pomorum, Didymosphaeria variabile, Neocosmospora piperis and Neocucurbitaria cava.</title>
        <authorList>
            <person name="Hill R."/>
        </authorList>
    </citation>
    <scope>NUCLEOTIDE SEQUENCE</scope>
    <source>
        <strain evidence="1">IMI 356815</strain>
    </source>
</reference>
<evidence type="ECO:0000313" key="2">
    <source>
        <dbReference type="Proteomes" id="UP001140513"/>
    </source>
</evidence>
<dbReference type="Pfam" id="PF11951">
    <property type="entry name" value="Fungal_trans_2"/>
    <property type="match status" value="1"/>
</dbReference>